<evidence type="ECO:0000256" key="6">
    <source>
        <dbReference type="RuleBase" id="RU363067"/>
    </source>
</evidence>
<dbReference type="Proteomes" id="UP000663874">
    <property type="component" value="Unassembled WGS sequence"/>
</dbReference>
<feature type="binding site" evidence="5">
    <location>
        <position position="253"/>
    </location>
    <ligand>
        <name>Zn(2+)</name>
        <dbReference type="ChEBI" id="CHEBI:29105"/>
        <label>1</label>
    </ligand>
</feature>
<evidence type="ECO:0000256" key="3">
    <source>
        <dbReference type="PIRSR" id="PIRSR623088-1"/>
    </source>
</evidence>
<feature type="binding site" evidence="4">
    <location>
        <position position="254"/>
    </location>
    <ligand>
        <name>AMP</name>
        <dbReference type="ChEBI" id="CHEBI:456215"/>
    </ligand>
</feature>
<keyword evidence="1 5" id="KW-0479">Metal-binding</keyword>
<dbReference type="Gene3D" id="1.10.1300.10">
    <property type="entry name" value="3'5'-cyclic nucleotide phosphodiesterase, catalytic domain"/>
    <property type="match status" value="1"/>
</dbReference>
<feature type="binding site" evidence="5">
    <location>
        <position position="217"/>
    </location>
    <ligand>
        <name>Zn(2+)</name>
        <dbReference type="ChEBI" id="CHEBI:29105"/>
        <label>1</label>
    </ligand>
</feature>
<dbReference type="PANTHER" id="PTHR11347">
    <property type="entry name" value="CYCLIC NUCLEOTIDE PHOSPHODIESTERASE"/>
    <property type="match status" value="1"/>
</dbReference>
<dbReference type="PROSITE" id="PS51845">
    <property type="entry name" value="PDEASE_I_2"/>
    <property type="match status" value="1"/>
</dbReference>
<feature type="binding site" evidence="5">
    <location>
        <position position="254"/>
    </location>
    <ligand>
        <name>Zn(2+)</name>
        <dbReference type="ChEBI" id="CHEBI:29105"/>
        <label>2</label>
    </ligand>
</feature>
<dbReference type="Proteomes" id="UP000663889">
    <property type="component" value="Unassembled WGS sequence"/>
</dbReference>
<dbReference type="AlphaFoldDB" id="A0A818QFT7"/>
<evidence type="ECO:0000259" key="7">
    <source>
        <dbReference type="PROSITE" id="PS51845"/>
    </source>
</evidence>
<dbReference type="InterPro" id="IPR023088">
    <property type="entry name" value="PDEase"/>
</dbReference>
<reference evidence="9" key="1">
    <citation type="submission" date="2021-02" db="EMBL/GenBank/DDBJ databases">
        <authorList>
            <person name="Nowell W R."/>
        </authorList>
    </citation>
    <scope>NUCLEOTIDE SEQUENCE</scope>
</reference>
<dbReference type="PROSITE" id="PS00126">
    <property type="entry name" value="PDEASE_I_1"/>
    <property type="match status" value="1"/>
</dbReference>
<protein>
    <recommendedName>
        <fullName evidence="6">Phosphodiesterase</fullName>
        <ecNumber evidence="6">3.1.4.-</ecNumber>
    </recommendedName>
</protein>
<sequence length="522" mass="60211">MNRSNDFSRGNPENSSMTTINILSRLRMATEQIRKVQTNLSNNGDSFLGMLEYAEILDNVGKEFDGILYNLVDILSDDTRQSEINITSNDGQISKWLEQTFSSKQQRTITTAGRFESIKAIIQASSFVNALQKQLRMHTKESIATIFHLPVDINQLNHWSFNIMEYNDPITFTILLIFDAHDLISHYRIDLEVLKNLAHALAEGYTKFRAPYHNDYHGADVLQTTHCFLTKSNLLHVFTQLEITALLFAAIIHDFEHPGLNNNYLVRTKSDLALIYNDFSVLENHHSSSIFKLLRDKNLNIWLNMNSDEYRIFRSLVISLVLATDMANHASLIDRMSTYFFFKETNSTTTTPDSKTLLQIILHAADISNAAKPWSIYIQSAEKITEEFFLQGDLEKVYYDDNKPTFDRESTDVVQLQIGFISHIVYPTFDVLSKVLQIDSLDHSSKLTTTKTIPTFPWQYDLQLNLETWRQVSKDNDVQQILINKKPLKLNLENLQTYVEKAKDRLKRRSQHELLLRGTPSV</sequence>
<feature type="binding site" evidence="4">
    <location>
        <begin position="213"/>
        <end position="217"/>
    </location>
    <ligand>
        <name>AMP</name>
        <dbReference type="ChEBI" id="CHEBI:456215"/>
    </ligand>
</feature>
<dbReference type="GO" id="GO:0046872">
    <property type="term" value="F:metal ion binding"/>
    <property type="evidence" value="ECO:0007669"/>
    <property type="project" value="UniProtKB-KW"/>
</dbReference>
<feature type="binding site" evidence="5">
    <location>
        <position position="254"/>
    </location>
    <ligand>
        <name>Zn(2+)</name>
        <dbReference type="ChEBI" id="CHEBI:29105"/>
        <label>1</label>
    </ligand>
</feature>
<dbReference type="GO" id="GO:0004114">
    <property type="term" value="F:3',5'-cyclic-nucleotide phosphodiesterase activity"/>
    <property type="evidence" value="ECO:0007669"/>
    <property type="project" value="InterPro"/>
</dbReference>
<dbReference type="EMBL" id="CAJOBE010000428">
    <property type="protein sequence ID" value="CAF3640046.1"/>
    <property type="molecule type" value="Genomic_DNA"/>
</dbReference>
<evidence type="ECO:0000256" key="5">
    <source>
        <dbReference type="PIRSR" id="PIRSR623088-3"/>
    </source>
</evidence>
<comment type="similarity">
    <text evidence="6">Belongs to the cyclic nucleotide phosphodiesterase family.</text>
</comment>
<evidence type="ECO:0000256" key="4">
    <source>
        <dbReference type="PIRSR" id="PIRSR623088-2"/>
    </source>
</evidence>
<comment type="caution">
    <text evidence="9">The sequence shown here is derived from an EMBL/GenBank/DDBJ whole genome shotgun (WGS) entry which is preliminary data.</text>
</comment>
<proteinExistence type="inferred from homology"/>
<dbReference type="EMBL" id="CAJNOU010002744">
    <property type="protein sequence ID" value="CAF1346234.1"/>
    <property type="molecule type" value="Genomic_DNA"/>
</dbReference>
<evidence type="ECO:0000313" key="10">
    <source>
        <dbReference type="Proteomes" id="UP000663874"/>
    </source>
</evidence>
<feature type="active site" description="Proton donor" evidence="3">
    <location>
        <position position="213"/>
    </location>
</feature>
<dbReference type="GO" id="GO:0007165">
    <property type="term" value="P:signal transduction"/>
    <property type="evidence" value="ECO:0007669"/>
    <property type="project" value="InterPro"/>
</dbReference>
<gene>
    <name evidence="9" type="ORF">FNK824_LOCUS5394</name>
    <name evidence="8" type="ORF">SEV965_LOCUS28612</name>
</gene>
<dbReference type="SUPFAM" id="SSF109604">
    <property type="entry name" value="HD-domain/PDEase-like"/>
    <property type="match status" value="1"/>
</dbReference>
<evidence type="ECO:0000256" key="2">
    <source>
        <dbReference type="ARBA" id="ARBA00022801"/>
    </source>
</evidence>
<feature type="binding site" evidence="5">
    <location>
        <position position="366"/>
    </location>
    <ligand>
        <name>Zn(2+)</name>
        <dbReference type="ChEBI" id="CHEBI:29105"/>
        <label>1</label>
    </ligand>
</feature>
<feature type="binding site" evidence="4">
    <location>
        <position position="366"/>
    </location>
    <ligand>
        <name>AMP</name>
        <dbReference type="ChEBI" id="CHEBI:456215"/>
    </ligand>
</feature>
<evidence type="ECO:0000256" key="1">
    <source>
        <dbReference type="ARBA" id="ARBA00022723"/>
    </source>
</evidence>
<dbReference type="CDD" id="cd00077">
    <property type="entry name" value="HDc"/>
    <property type="match status" value="1"/>
</dbReference>
<feature type="domain" description="PDEase" evidence="7">
    <location>
        <begin position="139"/>
        <end position="476"/>
    </location>
</feature>
<dbReference type="Pfam" id="PF00233">
    <property type="entry name" value="PDEase_I"/>
    <property type="match status" value="1"/>
</dbReference>
<dbReference type="InterPro" id="IPR036971">
    <property type="entry name" value="PDEase_catalytic_dom_sf"/>
</dbReference>
<feature type="binding site" evidence="4">
    <location>
        <position position="417"/>
    </location>
    <ligand>
        <name>AMP</name>
        <dbReference type="ChEBI" id="CHEBI:456215"/>
    </ligand>
</feature>
<evidence type="ECO:0000313" key="8">
    <source>
        <dbReference type="EMBL" id="CAF1346234.1"/>
    </source>
</evidence>
<accession>A0A818QFT7</accession>
<dbReference type="InterPro" id="IPR023174">
    <property type="entry name" value="PDEase_CS"/>
</dbReference>
<dbReference type="SMART" id="SM00471">
    <property type="entry name" value="HDc"/>
    <property type="match status" value="1"/>
</dbReference>
<keyword evidence="2 6" id="KW-0378">Hydrolase</keyword>
<evidence type="ECO:0000313" key="9">
    <source>
        <dbReference type="EMBL" id="CAF3640046.1"/>
    </source>
</evidence>
<dbReference type="InterPro" id="IPR002073">
    <property type="entry name" value="PDEase_catalytic_dom"/>
</dbReference>
<comment type="cofactor">
    <cofactor evidence="6">
        <name>a divalent metal cation</name>
        <dbReference type="ChEBI" id="CHEBI:60240"/>
    </cofactor>
    <text evidence="6">Binds 2 divalent metal cations per subunit. Site 1 may preferentially bind zinc ions, while site 2 has a preference for magnesium and/or manganese ions.</text>
</comment>
<name>A0A818QFT7_9BILA</name>
<dbReference type="EC" id="3.1.4.-" evidence="6"/>
<dbReference type="PRINTS" id="PR00387">
    <property type="entry name" value="PDIESTERASE1"/>
</dbReference>
<dbReference type="InterPro" id="IPR003607">
    <property type="entry name" value="HD/PDEase_dom"/>
</dbReference>
<organism evidence="9 10">
    <name type="scientific">Rotaria sordida</name>
    <dbReference type="NCBI Taxonomy" id="392033"/>
    <lineage>
        <taxon>Eukaryota</taxon>
        <taxon>Metazoa</taxon>
        <taxon>Spiralia</taxon>
        <taxon>Gnathifera</taxon>
        <taxon>Rotifera</taxon>
        <taxon>Eurotatoria</taxon>
        <taxon>Bdelloidea</taxon>
        <taxon>Philodinida</taxon>
        <taxon>Philodinidae</taxon>
        <taxon>Rotaria</taxon>
    </lineage>
</organism>